<evidence type="ECO:0000256" key="5">
    <source>
        <dbReference type="ARBA" id="ARBA00022989"/>
    </source>
</evidence>
<dbReference type="PANTHER" id="PTHR48022">
    <property type="entry name" value="PLASTIDIC GLUCOSE TRANSPORTER 4"/>
    <property type="match status" value="1"/>
</dbReference>
<dbReference type="InterPro" id="IPR005828">
    <property type="entry name" value="MFS_sugar_transport-like"/>
</dbReference>
<dbReference type="InterPro" id="IPR050360">
    <property type="entry name" value="MFS_Sugar_Transporters"/>
</dbReference>
<feature type="transmembrane region" description="Helical" evidence="7">
    <location>
        <begin position="288"/>
        <end position="314"/>
    </location>
</feature>
<dbReference type="SUPFAM" id="SSF103473">
    <property type="entry name" value="MFS general substrate transporter"/>
    <property type="match status" value="1"/>
</dbReference>
<dbReference type="OrthoDB" id="6133115at2759"/>
<feature type="transmembrane region" description="Helical" evidence="7">
    <location>
        <begin position="132"/>
        <end position="154"/>
    </location>
</feature>
<feature type="transmembrane region" description="Helical" evidence="7">
    <location>
        <begin position="36"/>
        <end position="57"/>
    </location>
</feature>
<proteinExistence type="inferred from homology"/>
<dbReference type="PANTHER" id="PTHR48022:SF3">
    <property type="entry name" value="HEXOSE TRANSPORTER PROTEIN (AFU_ORTHOLOGUE AFUA_8G04480)-RELATED"/>
    <property type="match status" value="1"/>
</dbReference>
<dbReference type="STRING" id="1392250.A0A2I2G0U6"/>
<dbReference type="InterPro" id="IPR036259">
    <property type="entry name" value="MFS_trans_sf"/>
</dbReference>
<dbReference type="GeneID" id="36560074"/>
<evidence type="ECO:0000256" key="3">
    <source>
        <dbReference type="ARBA" id="ARBA00022448"/>
    </source>
</evidence>
<evidence type="ECO:0000256" key="6">
    <source>
        <dbReference type="ARBA" id="ARBA00023136"/>
    </source>
</evidence>
<feature type="transmembrane region" description="Helical" evidence="7">
    <location>
        <begin position="77"/>
        <end position="100"/>
    </location>
</feature>
<evidence type="ECO:0000256" key="1">
    <source>
        <dbReference type="ARBA" id="ARBA00004141"/>
    </source>
</evidence>
<evidence type="ECO:0000256" key="4">
    <source>
        <dbReference type="ARBA" id="ARBA00022692"/>
    </source>
</evidence>
<evidence type="ECO:0000256" key="7">
    <source>
        <dbReference type="SAM" id="Phobius"/>
    </source>
</evidence>
<dbReference type="VEuPathDB" id="FungiDB:P170DRAFT_465998"/>
<keyword evidence="4 7" id="KW-0812">Transmembrane</keyword>
<reference evidence="9 10" key="1">
    <citation type="submission" date="2016-12" db="EMBL/GenBank/DDBJ databases">
        <title>The genomes of Aspergillus section Nigri reveals drivers in fungal speciation.</title>
        <authorList>
            <consortium name="DOE Joint Genome Institute"/>
            <person name="Vesth T.C."/>
            <person name="Nybo J."/>
            <person name="Theobald S."/>
            <person name="Brandl J."/>
            <person name="Frisvad J.C."/>
            <person name="Nielsen K.F."/>
            <person name="Lyhne E.K."/>
            <person name="Kogle M.E."/>
            <person name="Kuo A."/>
            <person name="Riley R."/>
            <person name="Clum A."/>
            <person name="Nolan M."/>
            <person name="Lipzen A."/>
            <person name="Salamov A."/>
            <person name="Henrissat B."/>
            <person name="Wiebenga A."/>
            <person name="De Vries R.P."/>
            <person name="Grigoriev I.V."/>
            <person name="Mortensen U.H."/>
            <person name="Andersen M.R."/>
            <person name="Baker S.E."/>
        </authorList>
    </citation>
    <scope>NUCLEOTIDE SEQUENCE [LARGE SCALE GENOMIC DNA]</scope>
    <source>
        <strain evidence="9 10">IBT 23096</strain>
    </source>
</reference>
<sequence length="518" mass="56921">MGTTTKERAEDAGDIQTSAATPSGPAWYRQKHLLHLNFIIFSLIMFSSANGFDGTLMNGLQALDQWNEFMDNPTGPWLGWLNGIYWLGSGIGYPTAAWIANRWGRKPSIYVGYVFLVLGSVLQAAANNDIAFLMARLFIGVSSAMFGNAAPLLVNEIAHPYHRSIVNSLYMSGWYVGGTVAGWIIFASRTYGSSWAWRLPSLLQILVPLVALPGFLIAPESPRWLISIGREEEARDLLIKHHAAGDRSSALVAEEFREIATAIHNEQEANSTSSYAEMLKSPGNRRRLFISVTLGIFSQWAGNGVVSYYLALILDSVGVGSSRDQTLISACMQMWNLIFATMGAFLTDKLGRRPLFMASAATMFISFVLVTALSGSFAETGNTATGAAVIPFLFTFFAGYCIALTPFLTGYPCEIWPFRLRARGLTVTWVAAICAIFFNTFVNPIALEEIAWKYYIVFIVVLMVFGVTAYFFYPETNGYSLEQMAVIFDGPGAGGDKTFEMDAGEKRQASSSVHQEVV</sequence>
<dbReference type="RefSeq" id="XP_024701795.1">
    <property type="nucleotide sequence ID" value="XM_024852376.1"/>
</dbReference>
<dbReference type="AlphaFoldDB" id="A0A2I2G0U6"/>
<feature type="transmembrane region" description="Helical" evidence="7">
    <location>
        <begin position="420"/>
        <end position="442"/>
    </location>
</feature>
<feature type="transmembrane region" description="Helical" evidence="7">
    <location>
        <begin position="166"/>
        <end position="187"/>
    </location>
</feature>
<gene>
    <name evidence="9" type="ORF">P170DRAFT_465998</name>
</gene>
<feature type="transmembrane region" description="Helical" evidence="7">
    <location>
        <begin position="384"/>
        <end position="408"/>
    </location>
</feature>
<feature type="transmembrane region" description="Helical" evidence="7">
    <location>
        <begin position="355"/>
        <end position="378"/>
    </location>
</feature>
<dbReference type="PROSITE" id="PS50850">
    <property type="entry name" value="MFS"/>
    <property type="match status" value="1"/>
</dbReference>
<feature type="transmembrane region" description="Helical" evidence="7">
    <location>
        <begin position="454"/>
        <end position="473"/>
    </location>
</feature>
<keyword evidence="6 7" id="KW-0472">Membrane</keyword>
<keyword evidence="3" id="KW-0813">Transport</keyword>
<evidence type="ECO:0000259" key="8">
    <source>
        <dbReference type="PROSITE" id="PS50850"/>
    </source>
</evidence>
<evidence type="ECO:0000313" key="9">
    <source>
        <dbReference type="EMBL" id="PLB46493.1"/>
    </source>
</evidence>
<keyword evidence="10" id="KW-1185">Reference proteome</keyword>
<organism evidence="9 10">
    <name type="scientific">Aspergillus steynii IBT 23096</name>
    <dbReference type="NCBI Taxonomy" id="1392250"/>
    <lineage>
        <taxon>Eukaryota</taxon>
        <taxon>Fungi</taxon>
        <taxon>Dikarya</taxon>
        <taxon>Ascomycota</taxon>
        <taxon>Pezizomycotina</taxon>
        <taxon>Eurotiomycetes</taxon>
        <taxon>Eurotiomycetidae</taxon>
        <taxon>Eurotiales</taxon>
        <taxon>Aspergillaceae</taxon>
        <taxon>Aspergillus</taxon>
        <taxon>Aspergillus subgen. Circumdati</taxon>
    </lineage>
</organism>
<accession>A0A2I2G0U6</accession>
<comment type="subcellular location">
    <subcellularLocation>
        <location evidence="1">Membrane</location>
        <topology evidence="1">Multi-pass membrane protein</topology>
    </subcellularLocation>
</comment>
<keyword evidence="5 7" id="KW-1133">Transmembrane helix</keyword>
<dbReference type="GO" id="GO:0016020">
    <property type="term" value="C:membrane"/>
    <property type="evidence" value="ECO:0007669"/>
    <property type="project" value="UniProtKB-SubCell"/>
</dbReference>
<protein>
    <submittedName>
        <fullName evidence="9">Sugar transporter</fullName>
    </submittedName>
</protein>
<feature type="domain" description="Major facilitator superfamily (MFS) profile" evidence="8">
    <location>
        <begin position="39"/>
        <end position="477"/>
    </location>
</feature>
<feature type="transmembrane region" description="Helical" evidence="7">
    <location>
        <begin position="107"/>
        <end position="126"/>
    </location>
</feature>
<dbReference type="Gene3D" id="1.20.1250.20">
    <property type="entry name" value="MFS general substrate transporter like domains"/>
    <property type="match status" value="1"/>
</dbReference>
<evidence type="ECO:0000256" key="2">
    <source>
        <dbReference type="ARBA" id="ARBA00010992"/>
    </source>
</evidence>
<comment type="caution">
    <text evidence="9">The sequence shown here is derived from an EMBL/GenBank/DDBJ whole genome shotgun (WGS) entry which is preliminary data.</text>
</comment>
<evidence type="ECO:0000313" key="10">
    <source>
        <dbReference type="Proteomes" id="UP000234275"/>
    </source>
</evidence>
<dbReference type="GO" id="GO:0005351">
    <property type="term" value="F:carbohydrate:proton symporter activity"/>
    <property type="evidence" value="ECO:0007669"/>
    <property type="project" value="TreeGrafter"/>
</dbReference>
<dbReference type="Proteomes" id="UP000234275">
    <property type="component" value="Unassembled WGS sequence"/>
</dbReference>
<dbReference type="FunFam" id="1.20.1250.20:FF:000134">
    <property type="entry name" value="MFS sugar transporter protein"/>
    <property type="match status" value="1"/>
</dbReference>
<name>A0A2I2G0U6_9EURO</name>
<dbReference type="Pfam" id="PF00083">
    <property type="entry name" value="Sugar_tr"/>
    <property type="match status" value="1"/>
</dbReference>
<comment type="similarity">
    <text evidence="2">Belongs to the major facilitator superfamily. Sugar transporter (TC 2.A.1.1) family.</text>
</comment>
<dbReference type="EMBL" id="MSFO01000006">
    <property type="protein sequence ID" value="PLB46493.1"/>
    <property type="molecule type" value="Genomic_DNA"/>
</dbReference>
<feature type="transmembrane region" description="Helical" evidence="7">
    <location>
        <begin position="199"/>
        <end position="218"/>
    </location>
</feature>
<feature type="transmembrane region" description="Helical" evidence="7">
    <location>
        <begin position="326"/>
        <end position="346"/>
    </location>
</feature>
<keyword evidence="9" id="KW-0762">Sugar transport</keyword>
<dbReference type="InterPro" id="IPR020846">
    <property type="entry name" value="MFS_dom"/>
</dbReference>